<dbReference type="InterPro" id="IPR034736">
    <property type="entry name" value="ZF_C2H2_AKAP95"/>
</dbReference>
<feature type="compositionally biased region" description="Basic and acidic residues" evidence="13">
    <location>
        <begin position="28"/>
        <end position="37"/>
    </location>
</feature>
<evidence type="ECO:0000256" key="13">
    <source>
        <dbReference type="SAM" id="MobiDB-lite"/>
    </source>
</evidence>
<comment type="caution">
    <text evidence="15">The sequence shown here is derived from an EMBL/GenBank/DDBJ whole genome shotgun (WGS) entry which is preliminary data.</text>
</comment>
<evidence type="ECO:0000256" key="4">
    <source>
        <dbReference type="ARBA" id="ARBA00022737"/>
    </source>
</evidence>
<keyword evidence="3" id="KW-0479">Metal-binding</keyword>
<sequence>MNRHNNVPFGASAAPPATPPPKLKPGRIPKDFMEAMKRVPKRAGKPSGFKWKSSFTPLGGEGRRRRRRRREEEEEEEEYSPDKSTTNSEMVELYDPYEPGLSDSEFELAQSKAQHHSSLDQDNNTESQRLSPGRGCHDKGRWDSPYPKTGNRLFDRPDLRPEFIPDDNEGLGSRPLPEREAYSPHSESFDQQEYDSISRPLDHRVCSPERIVARSSSQEFTASYGGQETNGEERMRMPEHRREMTTTVRLSPPKLRQNSRHHLGHMEKDLDPNMAAKERTRNRTKMVITDKDPITCDLCDVELGNGQELEDHLDSRGHWGTLEYIQQNNNYNDLEIAFLQDVMLYKSRQCSRAIEQSAVFALQENDHMAKLEMFHCAACDVYVSTSASSVQTHITSLDHLSNIKEFEVQQRRTCLDKAGTIMNKLKPQFEHFVKGESLF</sequence>
<name>A0A9N7Z7U7_PLEPL</name>
<evidence type="ECO:0000256" key="5">
    <source>
        <dbReference type="ARBA" id="ARBA00022771"/>
    </source>
</evidence>
<dbReference type="AlphaFoldDB" id="A0A9N7Z7U7"/>
<dbReference type="PANTHER" id="PTHR12190:SF1">
    <property type="entry name" value="DBIRD COMPLEX SUBUNIT ZNF326"/>
    <property type="match status" value="1"/>
</dbReference>
<organism evidence="15 16">
    <name type="scientific">Pleuronectes platessa</name>
    <name type="common">European plaice</name>
    <dbReference type="NCBI Taxonomy" id="8262"/>
    <lineage>
        <taxon>Eukaryota</taxon>
        <taxon>Metazoa</taxon>
        <taxon>Chordata</taxon>
        <taxon>Craniata</taxon>
        <taxon>Vertebrata</taxon>
        <taxon>Euteleostomi</taxon>
        <taxon>Actinopterygii</taxon>
        <taxon>Neopterygii</taxon>
        <taxon>Teleostei</taxon>
        <taxon>Neoteleostei</taxon>
        <taxon>Acanthomorphata</taxon>
        <taxon>Carangaria</taxon>
        <taxon>Pleuronectiformes</taxon>
        <taxon>Pleuronectoidei</taxon>
        <taxon>Pleuronectidae</taxon>
        <taxon>Pleuronectes</taxon>
    </lineage>
</organism>
<dbReference type="PROSITE" id="PS51799">
    <property type="entry name" value="ZF_C2H2_AKAP95"/>
    <property type="match status" value="1"/>
</dbReference>
<keyword evidence="6" id="KW-0862">Zinc</keyword>
<dbReference type="GO" id="GO:0006397">
    <property type="term" value="P:mRNA processing"/>
    <property type="evidence" value="ECO:0007669"/>
    <property type="project" value="UniProtKB-KW"/>
</dbReference>
<dbReference type="InterPro" id="IPR003604">
    <property type="entry name" value="Matrin/U1-like-C_Znf_C2H2"/>
</dbReference>
<keyword evidence="9" id="KW-0539">Nucleus</keyword>
<keyword evidence="16" id="KW-1185">Reference proteome</keyword>
<evidence type="ECO:0000256" key="9">
    <source>
        <dbReference type="ARBA" id="ARBA00023242"/>
    </source>
</evidence>
<evidence type="ECO:0000256" key="7">
    <source>
        <dbReference type="ARBA" id="ARBA00023125"/>
    </source>
</evidence>
<comment type="similarity">
    <text evidence="12">Belongs to the AKAP95 family.</text>
</comment>
<feature type="region of interest" description="Disordered" evidence="13">
    <location>
        <begin position="1"/>
        <end position="190"/>
    </location>
</feature>
<reference evidence="15" key="1">
    <citation type="submission" date="2020-03" db="EMBL/GenBank/DDBJ databases">
        <authorList>
            <person name="Weist P."/>
        </authorList>
    </citation>
    <scope>NUCLEOTIDE SEQUENCE</scope>
</reference>
<feature type="domain" description="C2H2 AKAP95-type" evidence="14">
    <location>
        <begin position="376"/>
        <end position="399"/>
    </location>
</feature>
<dbReference type="GO" id="GO:0032784">
    <property type="term" value="P:regulation of DNA-templated transcription elongation"/>
    <property type="evidence" value="ECO:0007669"/>
    <property type="project" value="TreeGrafter"/>
</dbReference>
<dbReference type="GO" id="GO:0044609">
    <property type="term" value="C:DBIRD complex"/>
    <property type="evidence" value="ECO:0007669"/>
    <property type="project" value="TreeGrafter"/>
</dbReference>
<feature type="region of interest" description="Disordered" evidence="13">
    <location>
        <begin position="216"/>
        <end position="248"/>
    </location>
</feature>
<protein>
    <recommendedName>
        <fullName evidence="10">DBIRD complex subunit ZNF326</fullName>
    </recommendedName>
    <alternativeName>
        <fullName evidence="11">Zinc finger protein 326</fullName>
    </alternativeName>
</protein>
<keyword evidence="5 12" id="KW-0863">Zinc-finger</keyword>
<comment type="subcellular location">
    <subcellularLocation>
        <location evidence="1">Nucleus</location>
    </subcellularLocation>
</comment>
<evidence type="ECO:0000256" key="12">
    <source>
        <dbReference type="PROSITE-ProRule" id="PRU01140"/>
    </source>
</evidence>
<dbReference type="Proteomes" id="UP001153269">
    <property type="component" value="Unassembled WGS sequence"/>
</dbReference>
<keyword evidence="7" id="KW-0238">DNA-binding</keyword>
<evidence type="ECO:0000256" key="6">
    <source>
        <dbReference type="ARBA" id="ARBA00022833"/>
    </source>
</evidence>
<evidence type="ECO:0000256" key="1">
    <source>
        <dbReference type="ARBA" id="ARBA00004123"/>
    </source>
</evidence>
<feature type="compositionally biased region" description="Basic and acidic residues" evidence="13">
    <location>
        <begin position="153"/>
        <end position="163"/>
    </location>
</feature>
<evidence type="ECO:0000256" key="2">
    <source>
        <dbReference type="ARBA" id="ARBA00022664"/>
    </source>
</evidence>
<evidence type="ECO:0000256" key="10">
    <source>
        <dbReference type="ARBA" id="ARBA00040207"/>
    </source>
</evidence>
<dbReference type="GO" id="GO:0005634">
    <property type="term" value="C:nucleus"/>
    <property type="evidence" value="ECO:0007669"/>
    <property type="project" value="UniProtKB-SubCell"/>
</dbReference>
<accession>A0A9N7Z7U7</accession>
<dbReference type="EMBL" id="CADEAL010004398">
    <property type="protein sequence ID" value="CAB1458653.1"/>
    <property type="molecule type" value="Genomic_DNA"/>
</dbReference>
<keyword evidence="4" id="KW-0677">Repeat</keyword>
<proteinExistence type="inferred from homology"/>
<dbReference type="GO" id="GO:0008270">
    <property type="term" value="F:zinc ion binding"/>
    <property type="evidence" value="ECO:0007669"/>
    <property type="project" value="UniProtKB-KW"/>
</dbReference>
<dbReference type="GO" id="GO:0008380">
    <property type="term" value="P:RNA splicing"/>
    <property type="evidence" value="ECO:0007669"/>
    <property type="project" value="UniProtKB-KW"/>
</dbReference>
<feature type="compositionally biased region" description="Basic and acidic residues" evidence="13">
    <location>
        <begin position="231"/>
        <end position="244"/>
    </location>
</feature>
<evidence type="ECO:0000259" key="14">
    <source>
        <dbReference type="PROSITE" id="PS51799"/>
    </source>
</evidence>
<gene>
    <name evidence="15" type="ORF">PLEPLA_LOCUS46483</name>
</gene>
<evidence type="ECO:0000256" key="8">
    <source>
        <dbReference type="ARBA" id="ARBA00023187"/>
    </source>
</evidence>
<feature type="compositionally biased region" description="Polar residues" evidence="13">
    <location>
        <begin position="216"/>
        <end position="229"/>
    </location>
</feature>
<keyword evidence="8" id="KW-0508">mRNA splicing</keyword>
<evidence type="ECO:0000313" key="15">
    <source>
        <dbReference type="EMBL" id="CAB1458653.1"/>
    </source>
</evidence>
<dbReference type="Pfam" id="PF04988">
    <property type="entry name" value="AKAP95"/>
    <property type="match status" value="1"/>
</dbReference>
<evidence type="ECO:0000313" key="16">
    <source>
        <dbReference type="Proteomes" id="UP001153269"/>
    </source>
</evidence>
<dbReference type="SMART" id="SM00451">
    <property type="entry name" value="ZnF_U1"/>
    <property type="match status" value="2"/>
</dbReference>
<keyword evidence="2" id="KW-0507">mRNA processing</keyword>
<evidence type="ECO:0000256" key="11">
    <source>
        <dbReference type="ARBA" id="ARBA00043254"/>
    </source>
</evidence>
<dbReference type="PANTHER" id="PTHR12190">
    <property type="entry name" value="A-KINASE ANCHOR PROTEIN AKAP 8"/>
    <property type="match status" value="1"/>
</dbReference>
<dbReference type="InterPro" id="IPR007071">
    <property type="entry name" value="AKAP95"/>
</dbReference>
<evidence type="ECO:0000256" key="3">
    <source>
        <dbReference type="ARBA" id="ARBA00022723"/>
    </source>
</evidence>
<feature type="compositionally biased region" description="Polar residues" evidence="13">
    <location>
        <begin position="120"/>
        <end position="130"/>
    </location>
</feature>
<dbReference type="GO" id="GO:0003677">
    <property type="term" value="F:DNA binding"/>
    <property type="evidence" value="ECO:0007669"/>
    <property type="project" value="UniProtKB-KW"/>
</dbReference>